<sequence>MARFIGIRHRTKVTAEEEARPTQVVIAENGKEMTYDLPDEQAELDFLLGTFPTTFRDVREDENISKIPDRHLRMKKLGKDKPPKTLVRTIDGDKFVVQKVASAFTGIAKGDTIAMVLGGSGDYFAYALTRRGDEIGAKVIRIPSFVLKRERGANTGEEEKGDDAALLARLAAQKPNLFYDVRSRDKEVILLREAFRARIDAMKARIACEQRLRQHFVGNLFCRADGYFPEGAVEKLYDDAKSSDAVFLALCKEEAARERELKKAVEASGVWQEVFSKVEGMGWAIASRIIAGVVDIRRFETEAKFKAFCGVHVLSDGRFPRRRVGQVANWHPDVRQAMYLFGDQMVRRPDSKWGKVQRGYKKKFRDKHPTEVTQENGKKRYTDGHIHKMATWRSLTKFAEWLYGEWQTFEHGSSVVVDLASRRARKAA</sequence>
<dbReference type="Pfam" id="PF02371">
    <property type="entry name" value="Transposase_20"/>
    <property type="match status" value="1"/>
</dbReference>
<dbReference type="Proteomes" id="UP000178585">
    <property type="component" value="Unassembled WGS sequence"/>
</dbReference>
<evidence type="ECO:0000313" key="3">
    <source>
        <dbReference type="Proteomes" id="UP000178585"/>
    </source>
</evidence>
<gene>
    <name evidence="2" type="ORF">A2949_00080</name>
</gene>
<feature type="domain" description="Transposase IS116/IS110/IS902 C-terminal" evidence="1">
    <location>
        <begin position="274"/>
        <end position="342"/>
    </location>
</feature>
<dbReference type="GO" id="GO:0004803">
    <property type="term" value="F:transposase activity"/>
    <property type="evidence" value="ECO:0007669"/>
    <property type="project" value="InterPro"/>
</dbReference>
<dbReference type="EMBL" id="MEWZ01000018">
    <property type="protein sequence ID" value="OGC86643.1"/>
    <property type="molecule type" value="Genomic_DNA"/>
</dbReference>
<dbReference type="AlphaFoldDB" id="A0A1F4XZZ9"/>
<dbReference type="InterPro" id="IPR003346">
    <property type="entry name" value="Transposase_20"/>
</dbReference>
<reference evidence="2 3" key="1">
    <citation type="journal article" date="2016" name="Nat. Commun.">
        <title>Thousands of microbial genomes shed light on interconnected biogeochemical processes in an aquifer system.</title>
        <authorList>
            <person name="Anantharaman K."/>
            <person name="Brown C.T."/>
            <person name="Hug L.A."/>
            <person name="Sharon I."/>
            <person name="Castelle C.J."/>
            <person name="Probst A.J."/>
            <person name="Thomas B.C."/>
            <person name="Singh A."/>
            <person name="Wilkins M.J."/>
            <person name="Karaoz U."/>
            <person name="Brodie E.L."/>
            <person name="Williams K.H."/>
            <person name="Hubbard S.S."/>
            <person name="Banfield J.F."/>
        </authorList>
    </citation>
    <scope>NUCLEOTIDE SEQUENCE [LARGE SCALE GENOMIC DNA]</scope>
</reference>
<dbReference type="GO" id="GO:0006313">
    <property type="term" value="P:DNA transposition"/>
    <property type="evidence" value="ECO:0007669"/>
    <property type="project" value="InterPro"/>
</dbReference>
<organism evidence="2 3">
    <name type="scientific">Candidatus Adlerbacteria bacterium RIFCSPLOWO2_01_FULL_54_21b</name>
    <dbReference type="NCBI Taxonomy" id="1797245"/>
    <lineage>
        <taxon>Bacteria</taxon>
        <taxon>Candidatus Adleribacteriota</taxon>
    </lineage>
</organism>
<name>A0A1F4XZZ9_9BACT</name>
<evidence type="ECO:0000313" key="2">
    <source>
        <dbReference type="EMBL" id="OGC86643.1"/>
    </source>
</evidence>
<proteinExistence type="predicted"/>
<accession>A0A1F4XZZ9</accession>
<comment type="caution">
    <text evidence="2">The sequence shown here is derived from an EMBL/GenBank/DDBJ whole genome shotgun (WGS) entry which is preliminary data.</text>
</comment>
<protein>
    <recommendedName>
        <fullName evidence="1">Transposase IS116/IS110/IS902 C-terminal domain-containing protein</fullName>
    </recommendedName>
</protein>
<dbReference type="GO" id="GO:0003677">
    <property type="term" value="F:DNA binding"/>
    <property type="evidence" value="ECO:0007669"/>
    <property type="project" value="InterPro"/>
</dbReference>
<evidence type="ECO:0000259" key="1">
    <source>
        <dbReference type="Pfam" id="PF02371"/>
    </source>
</evidence>